<evidence type="ECO:0000313" key="3">
    <source>
        <dbReference type="EMBL" id="GAA1768227.1"/>
    </source>
</evidence>
<dbReference type="SUPFAM" id="SSF46955">
    <property type="entry name" value="Putative DNA-binding domain"/>
    <property type="match status" value="1"/>
</dbReference>
<dbReference type="PROSITE" id="PS50937">
    <property type="entry name" value="HTH_MERR_2"/>
    <property type="match status" value="1"/>
</dbReference>
<comment type="caution">
    <text evidence="3">The sequence shown here is derived from an EMBL/GenBank/DDBJ whole genome shotgun (WGS) entry which is preliminary data.</text>
</comment>
<gene>
    <name evidence="3" type="ORF">GCM10009681_44210</name>
</gene>
<accession>A0ABN2KXN1</accession>
<dbReference type="InterPro" id="IPR009061">
    <property type="entry name" value="DNA-bd_dom_put_sf"/>
</dbReference>
<evidence type="ECO:0000313" key="4">
    <source>
        <dbReference type="Proteomes" id="UP001500655"/>
    </source>
</evidence>
<dbReference type="EMBL" id="BAAALS010000025">
    <property type="protein sequence ID" value="GAA1768227.1"/>
    <property type="molecule type" value="Genomic_DNA"/>
</dbReference>
<evidence type="ECO:0000259" key="2">
    <source>
        <dbReference type="PROSITE" id="PS50937"/>
    </source>
</evidence>
<dbReference type="InterPro" id="IPR047057">
    <property type="entry name" value="MerR_fam"/>
</dbReference>
<reference evidence="3 4" key="1">
    <citation type="journal article" date="2019" name="Int. J. Syst. Evol. Microbiol.">
        <title>The Global Catalogue of Microorganisms (GCM) 10K type strain sequencing project: providing services to taxonomists for standard genome sequencing and annotation.</title>
        <authorList>
            <consortium name="The Broad Institute Genomics Platform"/>
            <consortium name="The Broad Institute Genome Sequencing Center for Infectious Disease"/>
            <person name="Wu L."/>
            <person name="Ma J."/>
        </authorList>
    </citation>
    <scope>NUCLEOTIDE SEQUENCE [LARGE SCALE GENOMIC DNA]</scope>
    <source>
        <strain evidence="3 4">JCM 13249</strain>
    </source>
</reference>
<organism evidence="3 4">
    <name type="scientific">Luedemannella helvata</name>
    <dbReference type="NCBI Taxonomy" id="349315"/>
    <lineage>
        <taxon>Bacteria</taxon>
        <taxon>Bacillati</taxon>
        <taxon>Actinomycetota</taxon>
        <taxon>Actinomycetes</taxon>
        <taxon>Micromonosporales</taxon>
        <taxon>Micromonosporaceae</taxon>
        <taxon>Luedemannella</taxon>
    </lineage>
</organism>
<name>A0ABN2KXN1_9ACTN</name>
<dbReference type="Pfam" id="PF02767">
    <property type="entry name" value="DNA_pol3_beta_2"/>
    <property type="match status" value="1"/>
</dbReference>
<dbReference type="InterPro" id="IPR000551">
    <property type="entry name" value="MerR-type_HTH_dom"/>
</dbReference>
<evidence type="ECO:0000256" key="1">
    <source>
        <dbReference type="ARBA" id="ARBA00023125"/>
    </source>
</evidence>
<dbReference type="PANTHER" id="PTHR30204:SF97">
    <property type="entry name" value="MERR FAMILY REGULATORY PROTEIN"/>
    <property type="match status" value="1"/>
</dbReference>
<feature type="domain" description="HTH merR-type" evidence="2">
    <location>
        <begin position="6"/>
        <end position="76"/>
    </location>
</feature>
<sequence length="353" mass="38169">MTDPDRMSIGAFARLVGLTASALRFYDDVGLLHPDEVDPLTGYRLYAESQVTRAVQLRELRTIGMPLLTIGKFFTADAEEAARLIDEHVINVTAQASDVQRAAAELKASLGREPRLTICGLAGPVLAAAVDQVLATTVFDPDIPVLSGVRLEADSESVALTATDRYRLATRTLVPIDPSAGTWAGTIAGDDMRALTYRVRRSPTVTIEAGERTLGVRLANGTVIHCRLLTEVFPDYRLLLGSLRPVTHRVTIGKQHVVRELEQRAPEMFGLQISDGRPSLVLPSSDEVTLAGSATGPDLTLWFELTTLYPALSHAIGNDVMLDLRGPDQPATVRSADDGDLTTLVMPRVTPEP</sequence>
<dbReference type="RefSeq" id="WP_344085248.1">
    <property type="nucleotide sequence ID" value="NZ_BAAALS010000025.1"/>
</dbReference>
<keyword evidence="4" id="KW-1185">Reference proteome</keyword>
<protein>
    <submittedName>
        <fullName evidence="3">MerR family transcriptional regulator</fullName>
    </submittedName>
</protein>
<dbReference type="InterPro" id="IPR046938">
    <property type="entry name" value="DNA_clamp_sf"/>
</dbReference>
<dbReference type="Gene3D" id="3.10.150.10">
    <property type="entry name" value="DNA Polymerase III, subunit A, domain 2"/>
    <property type="match status" value="2"/>
</dbReference>
<dbReference type="PROSITE" id="PS00552">
    <property type="entry name" value="HTH_MERR_1"/>
    <property type="match status" value="1"/>
</dbReference>
<dbReference type="PANTHER" id="PTHR30204">
    <property type="entry name" value="REDOX-CYCLING DRUG-SENSING TRANSCRIPTIONAL ACTIVATOR SOXR"/>
    <property type="match status" value="1"/>
</dbReference>
<keyword evidence="1" id="KW-0238">DNA-binding</keyword>
<dbReference type="SUPFAM" id="SSF55979">
    <property type="entry name" value="DNA clamp"/>
    <property type="match status" value="2"/>
</dbReference>
<dbReference type="SMART" id="SM00422">
    <property type="entry name" value="HTH_MERR"/>
    <property type="match status" value="1"/>
</dbReference>
<proteinExistence type="predicted"/>
<dbReference type="InterPro" id="IPR022637">
    <property type="entry name" value="DNA_polIII_beta_cen"/>
</dbReference>
<dbReference type="Proteomes" id="UP001500655">
    <property type="component" value="Unassembled WGS sequence"/>
</dbReference>
<dbReference type="Pfam" id="PF13411">
    <property type="entry name" value="MerR_1"/>
    <property type="match status" value="1"/>
</dbReference>
<dbReference type="Gene3D" id="1.10.1660.10">
    <property type="match status" value="1"/>
</dbReference>